<dbReference type="InterPro" id="IPR032675">
    <property type="entry name" value="LRR_dom_sf"/>
</dbReference>
<dbReference type="Gene3D" id="3.80.10.10">
    <property type="entry name" value="Ribonuclease Inhibitor"/>
    <property type="match status" value="1"/>
</dbReference>
<gene>
    <name evidence="1" type="ORF">CPB83DRAFT_852885</name>
</gene>
<protein>
    <recommendedName>
        <fullName evidence="3">F-box domain-containing protein</fullName>
    </recommendedName>
</protein>
<evidence type="ECO:0000313" key="2">
    <source>
        <dbReference type="Proteomes" id="UP000807306"/>
    </source>
</evidence>
<dbReference type="EMBL" id="MU157847">
    <property type="protein sequence ID" value="KAF9529222.1"/>
    <property type="molecule type" value="Genomic_DNA"/>
</dbReference>
<name>A0A9P6EHL8_9AGAR</name>
<organism evidence="1 2">
    <name type="scientific">Crepidotus variabilis</name>
    <dbReference type="NCBI Taxonomy" id="179855"/>
    <lineage>
        <taxon>Eukaryota</taxon>
        <taxon>Fungi</taxon>
        <taxon>Dikarya</taxon>
        <taxon>Basidiomycota</taxon>
        <taxon>Agaricomycotina</taxon>
        <taxon>Agaricomycetes</taxon>
        <taxon>Agaricomycetidae</taxon>
        <taxon>Agaricales</taxon>
        <taxon>Agaricineae</taxon>
        <taxon>Crepidotaceae</taxon>
        <taxon>Crepidotus</taxon>
    </lineage>
</organism>
<accession>A0A9P6EHL8</accession>
<dbReference type="OrthoDB" id="3071324at2759"/>
<dbReference type="Proteomes" id="UP000807306">
    <property type="component" value="Unassembled WGS sequence"/>
</dbReference>
<keyword evidence="2" id="KW-1185">Reference proteome</keyword>
<proteinExistence type="predicted"/>
<reference evidence="1" key="1">
    <citation type="submission" date="2020-11" db="EMBL/GenBank/DDBJ databases">
        <authorList>
            <consortium name="DOE Joint Genome Institute"/>
            <person name="Ahrendt S."/>
            <person name="Riley R."/>
            <person name="Andreopoulos W."/>
            <person name="Labutti K."/>
            <person name="Pangilinan J."/>
            <person name="Ruiz-Duenas F.J."/>
            <person name="Barrasa J.M."/>
            <person name="Sanchez-Garcia M."/>
            <person name="Camarero S."/>
            <person name="Miyauchi S."/>
            <person name="Serrano A."/>
            <person name="Linde D."/>
            <person name="Babiker R."/>
            <person name="Drula E."/>
            <person name="Ayuso-Fernandez I."/>
            <person name="Pacheco R."/>
            <person name="Padilla G."/>
            <person name="Ferreira P."/>
            <person name="Barriuso J."/>
            <person name="Kellner H."/>
            <person name="Castanera R."/>
            <person name="Alfaro M."/>
            <person name="Ramirez L."/>
            <person name="Pisabarro A.G."/>
            <person name="Kuo A."/>
            <person name="Tritt A."/>
            <person name="Lipzen A."/>
            <person name="He G."/>
            <person name="Yan M."/>
            <person name="Ng V."/>
            <person name="Cullen D."/>
            <person name="Martin F."/>
            <person name="Rosso M.-N."/>
            <person name="Henrissat B."/>
            <person name="Hibbett D."/>
            <person name="Martinez A.T."/>
            <person name="Grigoriev I.V."/>
        </authorList>
    </citation>
    <scope>NUCLEOTIDE SEQUENCE</scope>
    <source>
        <strain evidence="1">CBS 506.95</strain>
    </source>
</reference>
<sequence length="537" mass="61164">MSQCFLPTELWLEVAAFILPSDPECLSLGSLAQTSLQLYAIFQPIIQEKMLKDFNYSPIVVQLHHNALTIQLRLSDTTYALQCLRLGIKLYNRESKDNQAHDYGFDSIDVDLDGREPDIPALASVLRTCAQNTRKLTVKEMERWGTDRKDTPEGCPFEVVCVHCEVEEARGQVRTPSTPCQQPSSWLASTIGRLSQWLFATTGRITEPVEIKVNILPTPHTHIWSVKHRQPRYTFGLPPPCPNLTDLHLHSTELFSASMYPWTSYILKSTTLSRLSIHVKLSLNHWAIILPSLYLPALEELQIGNIDLAFENMLSFLARHSNLRTLDLSLNAAVGVVDFGTYPDELSFLPLLETLRATPEYILPFLRQLDYFPKLRTLDLMPFYLTPYTLSNEGERDHRDRFFRPIFDTLLQTSQDKQLHILLHRTALTSLIEWVFFGVPEVKISDDKADISFLQRLPAVQKITLVNMLNVVLAIRLPNDLVPWCLKHSQTLGLPTNLAVEVISTNPAIRFSVIEKLLLFACSNVGPANLRRVDFDH</sequence>
<comment type="caution">
    <text evidence="1">The sequence shown here is derived from an EMBL/GenBank/DDBJ whole genome shotgun (WGS) entry which is preliminary data.</text>
</comment>
<dbReference type="SUPFAM" id="SSF52047">
    <property type="entry name" value="RNI-like"/>
    <property type="match status" value="1"/>
</dbReference>
<evidence type="ECO:0008006" key="3">
    <source>
        <dbReference type="Google" id="ProtNLM"/>
    </source>
</evidence>
<evidence type="ECO:0000313" key="1">
    <source>
        <dbReference type="EMBL" id="KAF9529222.1"/>
    </source>
</evidence>
<dbReference type="AlphaFoldDB" id="A0A9P6EHL8"/>